<name>A0A0L0GB52_9EUKA</name>
<dbReference type="GeneID" id="25902244"/>
<keyword evidence="2" id="KW-1185">Reference proteome</keyword>
<dbReference type="RefSeq" id="XP_014160026.1">
    <property type="nucleotide sequence ID" value="XM_014304551.1"/>
</dbReference>
<reference evidence="1 2" key="1">
    <citation type="submission" date="2011-02" db="EMBL/GenBank/DDBJ databases">
        <title>The Genome Sequence of Sphaeroforma arctica JP610.</title>
        <authorList>
            <consortium name="The Broad Institute Genome Sequencing Platform"/>
            <person name="Russ C."/>
            <person name="Cuomo C."/>
            <person name="Young S.K."/>
            <person name="Zeng Q."/>
            <person name="Gargeya S."/>
            <person name="Alvarado L."/>
            <person name="Berlin A."/>
            <person name="Chapman S.B."/>
            <person name="Chen Z."/>
            <person name="Freedman E."/>
            <person name="Gellesch M."/>
            <person name="Goldberg J."/>
            <person name="Griggs A."/>
            <person name="Gujja S."/>
            <person name="Heilman E."/>
            <person name="Heiman D."/>
            <person name="Howarth C."/>
            <person name="Mehta T."/>
            <person name="Neiman D."/>
            <person name="Pearson M."/>
            <person name="Roberts A."/>
            <person name="Saif S."/>
            <person name="Shea T."/>
            <person name="Shenoy N."/>
            <person name="Sisk P."/>
            <person name="Stolte C."/>
            <person name="Sykes S."/>
            <person name="White J."/>
            <person name="Yandava C."/>
            <person name="Burger G."/>
            <person name="Gray M.W."/>
            <person name="Holland P.W.H."/>
            <person name="King N."/>
            <person name="Lang F.B.F."/>
            <person name="Roger A.J."/>
            <person name="Ruiz-Trillo I."/>
            <person name="Haas B."/>
            <person name="Nusbaum C."/>
            <person name="Birren B."/>
        </authorList>
    </citation>
    <scope>NUCLEOTIDE SEQUENCE [LARGE SCALE GENOMIC DNA]</scope>
    <source>
        <strain evidence="1 2">JP610</strain>
    </source>
</reference>
<dbReference type="Proteomes" id="UP000054560">
    <property type="component" value="Unassembled WGS sequence"/>
</dbReference>
<organism evidence="1 2">
    <name type="scientific">Sphaeroforma arctica JP610</name>
    <dbReference type="NCBI Taxonomy" id="667725"/>
    <lineage>
        <taxon>Eukaryota</taxon>
        <taxon>Ichthyosporea</taxon>
        <taxon>Ichthyophonida</taxon>
        <taxon>Sphaeroforma</taxon>
    </lineage>
</organism>
<evidence type="ECO:0000313" key="2">
    <source>
        <dbReference type="Proteomes" id="UP000054560"/>
    </source>
</evidence>
<sequence>MAMEVVFRLRELCTTEDSNTPRTISSAQREEFFRQLNTPAFCLKHNGESHIQLLKLLFVFLSYDGRLSNAVCWNHNVRNKAVATIGISEESMNDMFENDSLDTGKDGNPTLTP</sequence>
<gene>
    <name evidence="1" type="ORF">SARC_01740</name>
</gene>
<proteinExistence type="predicted"/>
<protein>
    <submittedName>
        <fullName evidence="1">Uncharacterized protein</fullName>
    </submittedName>
</protein>
<dbReference type="EMBL" id="KQ241667">
    <property type="protein sequence ID" value="KNC86124.1"/>
    <property type="molecule type" value="Genomic_DNA"/>
</dbReference>
<accession>A0A0L0GB52</accession>
<evidence type="ECO:0000313" key="1">
    <source>
        <dbReference type="EMBL" id="KNC86124.1"/>
    </source>
</evidence>
<dbReference type="AlphaFoldDB" id="A0A0L0GB52"/>